<reference evidence="1 2" key="1">
    <citation type="journal article" date="2019" name="Int. J. Syst. Evol. Microbiol.">
        <title>The Global Catalogue of Microorganisms (GCM) 10K type strain sequencing project: providing services to taxonomists for standard genome sequencing and annotation.</title>
        <authorList>
            <consortium name="The Broad Institute Genomics Platform"/>
            <consortium name="The Broad Institute Genome Sequencing Center for Infectious Disease"/>
            <person name="Wu L."/>
            <person name="Ma J."/>
        </authorList>
    </citation>
    <scope>NUCLEOTIDE SEQUENCE [LARGE SCALE GENOMIC DNA]</scope>
    <source>
        <strain evidence="1 2">JCM 3325</strain>
    </source>
</reference>
<evidence type="ECO:0000313" key="2">
    <source>
        <dbReference type="Proteomes" id="UP001501231"/>
    </source>
</evidence>
<organism evidence="1 2">
    <name type="scientific">Actinomadura vinacea</name>
    <dbReference type="NCBI Taxonomy" id="115336"/>
    <lineage>
        <taxon>Bacteria</taxon>
        <taxon>Bacillati</taxon>
        <taxon>Actinomycetota</taxon>
        <taxon>Actinomycetes</taxon>
        <taxon>Streptosporangiales</taxon>
        <taxon>Thermomonosporaceae</taxon>
        <taxon>Actinomadura</taxon>
    </lineage>
</organism>
<keyword evidence="2" id="KW-1185">Reference proteome</keyword>
<dbReference type="Proteomes" id="UP001501231">
    <property type="component" value="Unassembled WGS sequence"/>
</dbReference>
<name>A0ABN3IUT3_9ACTN</name>
<gene>
    <name evidence="1" type="ORF">GCM10010191_26100</name>
</gene>
<sequence>MTPDRRPLLEALGTVLRAHKLAAEMTLDGLHVTNPMAEGCCPERPSTTIVTRRREDDCDRMWFLTADGLPLAEADNFPDVVTAVKSMVNAGQEIRRIVRREPGHPVSGDVELLEALAEALNAAGWGATLIRNDGPVRLRVAHPYVPALGETVSVMSHRSGPRFRSSTGEPMAPCSDLPGAVAYIERELGVLVRHKV</sequence>
<evidence type="ECO:0000313" key="1">
    <source>
        <dbReference type="EMBL" id="GAA2414841.1"/>
    </source>
</evidence>
<comment type="caution">
    <text evidence="1">The sequence shown here is derived from an EMBL/GenBank/DDBJ whole genome shotgun (WGS) entry which is preliminary data.</text>
</comment>
<dbReference type="RefSeq" id="WP_344589114.1">
    <property type="nucleotide sequence ID" value="NZ_BAAARW010000011.1"/>
</dbReference>
<dbReference type="EMBL" id="BAAARW010000011">
    <property type="protein sequence ID" value="GAA2414841.1"/>
    <property type="molecule type" value="Genomic_DNA"/>
</dbReference>
<proteinExistence type="predicted"/>
<accession>A0ABN3IUT3</accession>
<protein>
    <submittedName>
        <fullName evidence="1">Uncharacterized protein</fullName>
    </submittedName>
</protein>